<proteinExistence type="predicted"/>
<accession>A0AAQ4DG80</accession>
<gene>
    <name evidence="2" type="ORF">V5799_027263</name>
</gene>
<feature type="non-terminal residue" evidence="2">
    <location>
        <position position="1"/>
    </location>
</feature>
<comment type="caution">
    <text evidence="2">The sequence shown here is derived from an EMBL/GenBank/DDBJ whole genome shotgun (WGS) entry which is preliminary data.</text>
</comment>
<feature type="compositionally biased region" description="Acidic residues" evidence="1">
    <location>
        <begin position="135"/>
        <end position="153"/>
    </location>
</feature>
<feature type="region of interest" description="Disordered" evidence="1">
    <location>
        <begin position="135"/>
        <end position="186"/>
    </location>
</feature>
<keyword evidence="3" id="KW-1185">Reference proteome</keyword>
<name>A0AAQ4DG80_AMBAM</name>
<reference evidence="2 3" key="1">
    <citation type="journal article" date="2023" name="Arcadia Sci">
        <title>De novo assembly of a long-read Amblyomma americanum tick genome.</title>
        <authorList>
            <person name="Chou S."/>
            <person name="Poskanzer K.E."/>
            <person name="Rollins M."/>
            <person name="Thuy-Boun P.S."/>
        </authorList>
    </citation>
    <scope>NUCLEOTIDE SEQUENCE [LARGE SCALE GENOMIC DNA]</scope>
    <source>
        <strain evidence="2">F_SG_1</strain>
        <tissue evidence="2">Salivary glands</tissue>
    </source>
</reference>
<sequence length="244" mass="27553">SCTVSGLYFSFLFFTCFYFLPPPPILKECVKYYNNNYNEAVVALLDQNLPPSLSIPAASTSESSPLEFEPRSIYDNDEFDILRRNDVDLSRIHIGKKKKTPASLDDKGHDKVLKVMYEKYSIVQDVVDGEGLYEDEYDDTYDSNDVGLEEPAPESELSERRPFTVPRVLEPKSGRKHENRYEEDADSVDRRARASLKTWFGTGNTRRGTSHLSITTRGRRLTTNAAAACIPSTSSDPAVYKAVQ</sequence>
<evidence type="ECO:0000256" key="1">
    <source>
        <dbReference type="SAM" id="MobiDB-lite"/>
    </source>
</evidence>
<evidence type="ECO:0000313" key="2">
    <source>
        <dbReference type="EMBL" id="KAK8761470.1"/>
    </source>
</evidence>
<organism evidence="2 3">
    <name type="scientific">Amblyomma americanum</name>
    <name type="common">Lone star tick</name>
    <dbReference type="NCBI Taxonomy" id="6943"/>
    <lineage>
        <taxon>Eukaryota</taxon>
        <taxon>Metazoa</taxon>
        <taxon>Ecdysozoa</taxon>
        <taxon>Arthropoda</taxon>
        <taxon>Chelicerata</taxon>
        <taxon>Arachnida</taxon>
        <taxon>Acari</taxon>
        <taxon>Parasitiformes</taxon>
        <taxon>Ixodida</taxon>
        <taxon>Ixodoidea</taxon>
        <taxon>Ixodidae</taxon>
        <taxon>Amblyomminae</taxon>
        <taxon>Amblyomma</taxon>
    </lineage>
</organism>
<feature type="non-terminal residue" evidence="2">
    <location>
        <position position="244"/>
    </location>
</feature>
<dbReference type="AlphaFoldDB" id="A0AAQ4DG80"/>
<dbReference type="EMBL" id="JARKHS020031131">
    <property type="protein sequence ID" value="KAK8761470.1"/>
    <property type="molecule type" value="Genomic_DNA"/>
</dbReference>
<dbReference type="Proteomes" id="UP001321473">
    <property type="component" value="Unassembled WGS sequence"/>
</dbReference>
<evidence type="ECO:0000313" key="3">
    <source>
        <dbReference type="Proteomes" id="UP001321473"/>
    </source>
</evidence>
<protein>
    <submittedName>
        <fullName evidence="2">Uncharacterized protein</fullName>
    </submittedName>
</protein>